<organism evidence="7 8">
    <name type="scientific">Aromia moschata</name>
    <dbReference type="NCBI Taxonomy" id="1265417"/>
    <lineage>
        <taxon>Eukaryota</taxon>
        <taxon>Metazoa</taxon>
        <taxon>Ecdysozoa</taxon>
        <taxon>Arthropoda</taxon>
        <taxon>Hexapoda</taxon>
        <taxon>Insecta</taxon>
        <taxon>Pterygota</taxon>
        <taxon>Neoptera</taxon>
        <taxon>Endopterygota</taxon>
        <taxon>Coleoptera</taxon>
        <taxon>Polyphaga</taxon>
        <taxon>Cucujiformia</taxon>
        <taxon>Chrysomeloidea</taxon>
        <taxon>Cerambycidae</taxon>
        <taxon>Cerambycinae</taxon>
        <taxon>Callichromatini</taxon>
        <taxon>Aromia</taxon>
    </lineage>
</organism>
<dbReference type="PANTHER" id="PTHR24379:SF121">
    <property type="entry name" value="C2H2-TYPE DOMAIN-CONTAINING PROTEIN"/>
    <property type="match status" value="1"/>
</dbReference>
<protein>
    <recommendedName>
        <fullName evidence="6">C2H2-type domain-containing protein</fullName>
    </recommendedName>
</protein>
<evidence type="ECO:0000256" key="3">
    <source>
        <dbReference type="ARBA" id="ARBA00022771"/>
    </source>
</evidence>
<gene>
    <name evidence="7" type="ORF">NQ318_016884</name>
</gene>
<dbReference type="GO" id="GO:0008270">
    <property type="term" value="F:zinc ion binding"/>
    <property type="evidence" value="ECO:0007669"/>
    <property type="project" value="UniProtKB-KW"/>
</dbReference>
<keyword evidence="1" id="KW-0479">Metal-binding</keyword>
<keyword evidence="8" id="KW-1185">Reference proteome</keyword>
<dbReference type="Proteomes" id="UP001162162">
    <property type="component" value="Unassembled WGS sequence"/>
</dbReference>
<dbReference type="SMART" id="SM00355">
    <property type="entry name" value="ZnF_C2H2"/>
    <property type="match status" value="6"/>
</dbReference>
<keyword evidence="3 5" id="KW-0863">Zinc-finger</keyword>
<keyword evidence="4" id="KW-0862">Zinc</keyword>
<comment type="caution">
    <text evidence="7">The sequence shown here is derived from an EMBL/GenBank/DDBJ whole genome shotgun (WGS) entry which is preliminary data.</text>
</comment>
<sequence>DLSVSVAPVMCKACAENLQSSFAFKTLVLYIKDQWAEVDLCLFCKQLVAPSLFVMLNDEQIDVLLLRTMLEQYYPELRENLSTELAVGGSTDYNSDTSNDKNKRYIKAEVNESTTSQNGVKVEGVWCEFAVECEAGSQIKEEDDVEQGYSQSLEQDYLKTMTEDVFKIEETLNEVSDLAGQIKMENCDKVVDTICECIEEVVRKFACNDEVSSIAGTKGINDGEVGIEKKDGETQTGGKRRRKKYADLEHDANNSVFQEAFLPKTILRTMITRTHVSGEEKYQCQVCFFVAKAKCSMNRHMMRHQDPSELTTYECHQCGFKTYNKTTLISHVAQTKGGLSIHMVRHKMIPKVTQKVTMEKHRILECYICGYTTCYKTSLVTHIRRHIMPKCPPKIYRCDKCFYQTNVEAKFENHVHKDTDKVVIYKCDFCPYKSRLKGTCNKHMKGHGEPRRCEVCDFKTKYTKTFHDHLRREHNIVLPKEKKSSLKQ</sequence>
<evidence type="ECO:0000256" key="2">
    <source>
        <dbReference type="ARBA" id="ARBA00022737"/>
    </source>
</evidence>
<evidence type="ECO:0000313" key="8">
    <source>
        <dbReference type="Proteomes" id="UP001162162"/>
    </source>
</evidence>
<feature type="domain" description="C2H2-type" evidence="6">
    <location>
        <begin position="364"/>
        <end position="391"/>
    </location>
</feature>
<name>A0AAV8XD87_9CUCU</name>
<dbReference type="EMBL" id="JAPWTK010000729">
    <property type="protein sequence ID" value="KAJ8936590.1"/>
    <property type="molecule type" value="Genomic_DNA"/>
</dbReference>
<dbReference type="PROSITE" id="PS50157">
    <property type="entry name" value="ZINC_FINGER_C2H2_2"/>
    <property type="match status" value="1"/>
</dbReference>
<evidence type="ECO:0000259" key="6">
    <source>
        <dbReference type="PROSITE" id="PS50157"/>
    </source>
</evidence>
<feature type="non-terminal residue" evidence="7">
    <location>
        <position position="1"/>
    </location>
</feature>
<evidence type="ECO:0000256" key="1">
    <source>
        <dbReference type="ARBA" id="ARBA00022723"/>
    </source>
</evidence>
<dbReference type="Gene3D" id="3.30.160.60">
    <property type="entry name" value="Classic Zinc Finger"/>
    <property type="match status" value="3"/>
</dbReference>
<accession>A0AAV8XD87</accession>
<proteinExistence type="predicted"/>
<reference evidence="7" key="1">
    <citation type="journal article" date="2023" name="Insect Mol. Biol.">
        <title>Genome sequencing provides insights into the evolution of gene families encoding plant cell wall-degrading enzymes in longhorned beetles.</title>
        <authorList>
            <person name="Shin N.R."/>
            <person name="Okamura Y."/>
            <person name="Kirsch R."/>
            <person name="Pauchet Y."/>
        </authorList>
    </citation>
    <scope>NUCLEOTIDE SEQUENCE</scope>
    <source>
        <strain evidence="7">AMC_N1</strain>
    </source>
</reference>
<evidence type="ECO:0000256" key="4">
    <source>
        <dbReference type="ARBA" id="ARBA00022833"/>
    </source>
</evidence>
<dbReference type="InterPro" id="IPR013087">
    <property type="entry name" value="Znf_C2H2_type"/>
</dbReference>
<evidence type="ECO:0000313" key="7">
    <source>
        <dbReference type="EMBL" id="KAJ8936590.1"/>
    </source>
</evidence>
<dbReference type="PANTHER" id="PTHR24379">
    <property type="entry name" value="KRAB AND ZINC FINGER DOMAIN-CONTAINING"/>
    <property type="match status" value="1"/>
</dbReference>
<evidence type="ECO:0000256" key="5">
    <source>
        <dbReference type="PROSITE-ProRule" id="PRU00042"/>
    </source>
</evidence>
<keyword evidence="2" id="KW-0677">Repeat</keyword>
<dbReference type="AlphaFoldDB" id="A0AAV8XD87"/>